<feature type="region of interest" description="Disordered" evidence="1">
    <location>
        <begin position="118"/>
        <end position="142"/>
    </location>
</feature>
<name>A0ABU0TTZ2_MICTR</name>
<accession>A0ABU0TTZ2</accession>
<evidence type="ECO:0000256" key="1">
    <source>
        <dbReference type="SAM" id="MobiDB-lite"/>
    </source>
</evidence>
<protein>
    <submittedName>
        <fullName evidence="2">Uncharacterized protein</fullName>
    </submittedName>
</protein>
<reference evidence="2 3" key="1">
    <citation type="submission" date="2023-07" db="EMBL/GenBank/DDBJ databases">
        <title>Functional and genomic diversity of the sorghum phyllosphere microbiome.</title>
        <authorList>
            <person name="Shade A."/>
        </authorList>
    </citation>
    <scope>NUCLEOTIDE SEQUENCE [LARGE SCALE GENOMIC DNA]</scope>
    <source>
        <strain evidence="2 3">SORGH_AS_1207</strain>
    </source>
</reference>
<feature type="region of interest" description="Disordered" evidence="1">
    <location>
        <begin position="199"/>
        <end position="239"/>
    </location>
</feature>
<proteinExistence type="predicted"/>
<evidence type="ECO:0000313" key="2">
    <source>
        <dbReference type="EMBL" id="MDQ1123136.1"/>
    </source>
</evidence>
<dbReference type="EMBL" id="JAUTBF010000001">
    <property type="protein sequence ID" value="MDQ1123136.1"/>
    <property type="molecule type" value="Genomic_DNA"/>
</dbReference>
<organism evidence="2 3">
    <name type="scientific">Microbacterium trichothecenolyticum</name>
    <name type="common">Aureobacterium trichothecenolyticum</name>
    <dbReference type="NCBI Taxonomy" id="69370"/>
    <lineage>
        <taxon>Bacteria</taxon>
        <taxon>Bacillati</taxon>
        <taxon>Actinomycetota</taxon>
        <taxon>Actinomycetes</taxon>
        <taxon>Micrococcales</taxon>
        <taxon>Microbacteriaceae</taxon>
        <taxon>Microbacterium</taxon>
    </lineage>
</organism>
<dbReference type="Proteomes" id="UP001226691">
    <property type="component" value="Unassembled WGS sequence"/>
</dbReference>
<sequence>MEPATSSVFTGPPQFAEQRGGRDAGIRELVGIHAPHPGDVPARFGVADGAVAGQLVGLLAVFASALAVALAGEGAVARALAADEAEHEREVDRGGRGGGAVDVLFDAASGEDVRAARGEAPGRLAQQGDGDAGGRGGALGPPLRDRAAQAIEARRPLFYIRAVGEAFGDDDVGEPEQQRQVGAGRGLQVGAGAVFGEARGGGAARVDDDEAARGAGSGEVREEGRHGRGDVGAEQQDGPRVVKVGDGEGESPVHAEGPVGCRGGRRHAESAVVVDARGAERDAGELAQLVRLLVGESAAAEDGVGVGSVCGFRVAEGRGHGIQCLIPGGLGEGAVGAPHERHPESVGGCQELRRRPALGAESSPVGGEVAAGDRRLRVVEDGHGALQRAVRAVGVGGAHGHQMRVPLFFDSVR</sequence>
<feature type="region of interest" description="Disordered" evidence="1">
    <location>
        <begin position="1"/>
        <end position="21"/>
    </location>
</feature>
<comment type="caution">
    <text evidence="2">The sequence shown here is derived from an EMBL/GenBank/DDBJ whole genome shotgun (WGS) entry which is preliminary data.</text>
</comment>
<feature type="compositionally biased region" description="Basic and acidic residues" evidence="1">
    <location>
        <begin position="219"/>
        <end position="231"/>
    </location>
</feature>
<keyword evidence="3" id="KW-1185">Reference proteome</keyword>
<feature type="compositionally biased region" description="Gly residues" evidence="1">
    <location>
        <begin position="130"/>
        <end position="139"/>
    </location>
</feature>
<evidence type="ECO:0000313" key="3">
    <source>
        <dbReference type="Proteomes" id="UP001226691"/>
    </source>
</evidence>
<gene>
    <name evidence="2" type="ORF">QE412_001709</name>
</gene>